<accession>A0A1H3KDJ4</accession>
<evidence type="ECO:0000313" key="2">
    <source>
        <dbReference type="EMBL" id="SDY50312.1"/>
    </source>
</evidence>
<dbReference type="Proteomes" id="UP000198921">
    <property type="component" value="Unassembled WGS sequence"/>
</dbReference>
<feature type="signal peptide" evidence="1">
    <location>
        <begin position="1"/>
        <end position="25"/>
    </location>
</feature>
<organism evidence="2 3">
    <name type="scientific">Geodermatophilus africanus</name>
    <dbReference type="NCBI Taxonomy" id="1137993"/>
    <lineage>
        <taxon>Bacteria</taxon>
        <taxon>Bacillati</taxon>
        <taxon>Actinomycetota</taxon>
        <taxon>Actinomycetes</taxon>
        <taxon>Geodermatophilales</taxon>
        <taxon>Geodermatophilaceae</taxon>
        <taxon>Geodermatophilus</taxon>
    </lineage>
</organism>
<protein>
    <submittedName>
        <fullName evidence="2">Uncharacterized protein</fullName>
    </submittedName>
</protein>
<gene>
    <name evidence="2" type="ORF">SAMN05660209_03043</name>
</gene>
<evidence type="ECO:0000313" key="3">
    <source>
        <dbReference type="Proteomes" id="UP000198921"/>
    </source>
</evidence>
<sequence>MRDRLPAVLALLALASGLLSPPPEAAAAWTVAGGAVLPAQAAQMPAGDTTAPSVTAEGTYQSARTFTVTWPTVRPFGGRPATGYVLTRTTTLSNPPMDTGSCSGVVADGVPGVYVPADPGAATQACTDTTRRYLGSVQYTVAPVWGRWVGNPSPASTAVL</sequence>
<dbReference type="AlphaFoldDB" id="A0A1H3KDJ4"/>
<proteinExistence type="predicted"/>
<keyword evidence="3" id="KW-1185">Reference proteome</keyword>
<reference evidence="3" key="1">
    <citation type="submission" date="2016-10" db="EMBL/GenBank/DDBJ databases">
        <authorList>
            <person name="Varghese N."/>
            <person name="Submissions S."/>
        </authorList>
    </citation>
    <scope>NUCLEOTIDE SEQUENCE [LARGE SCALE GENOMIC DNA]</scope>
    <source>
        <strain evidence="3">DSM 45422</strain>
    </source>
</reference>
<evidence type="ECO:0000256" key="1">
    <source>
        <dbReference type="SAM" id="SignalP"/>
    </source>
</evidence>
<dbReference type="STRING" id="1137993.SAMN05660209_03043"/>
<dbReference type="RefSeq" id="WP_091157935.1">
    <property type="nucleotide sequence ID" value="NZ_FNOT01000007.1"/>
</dbReference>
<name>A0A1H3KDJ4_9ACTN</name>
<dbReference type="OrthoDB" id="5190571at2"/>
<dbReference type="EMBL" id="FNOT01000007">
    <property type="protein sequence ID" value="SDY50312.1"/>
    <property type="molecule type" value="Genomic_DNA"/>
</dbReference>
<feature type="chain" id="PRO_5039231195" evidence="1">
    <location>
        <begin position="26"/>
        <end position="160"/>
    </location>
</feature>
<keyword evidence="1" id="KW-0732">Signal</keyword>